<dbReference type="GO" id="GO:0010436">
    <property type="term" value="F:carotenoid dioxygenase activity"/>
    <property type="evidence" value="ECO:0007669"/>
    <property type="project" value="UniProtKB-UniRule"/>
</dbReference>
<keyword evidence="1" id="KW-0408">Iron</keyword>
<proteinExistence type="inferred from homology"/>
<feature type="transmembrane region" description="Helical" evidence="1">
    <location>
        <begin position="57"/>
        <end position="76"/>
    </location>
</feature>
<sequence length="312" mass="33555">MADGFDDHPFIMPLMHLTRSRNATLIPALRFWALPILTCLLILANIIWIGLDSEHMTAIAAAMIVLAGIPHGTLDVEIAALRFGQASFAGRALIVAIYGTCALSMVLLWFQLPSLALISFLVISVVHFSLDWRGRSEPFLALMVGWALVALPALSHPQAVASIFEVLTGNEGGGIIAALLACSSIPAALGSIVFAHWSYLHGDKKIAVDVATCLIAALFLPPLIAFAIFFCGLHSPRHMADAMRETGMIAPPKKAMIILIVFALSIGLGVLLFVAHDPLSIEEGVIRAAFVLISTLTVPHFLLEQFASRHSR</sequence>
<feature type="transmembrane region" description="Helical" evidence="1">
    <location>
        <begin position="255"/>
        <end position="275"/>
    </location>
</feature>
<reference evidence="2 3" key="1">
    <citation type="submission" date="2019-01" db="EMBL/GenBank/DDBJ databases">
        <title>Sphingorhabdus lacus sp.nov., isolated from an oligotrophic freshwater lake.</title>
        <authorList>
            <person name="Park M."/>
        </authorList>
    </citation>
    <scope>NUCLEOTIDE SEQUENCE [LARGE SCALE GENOMIC DNA]</scope>
    <source>
        <strain evidence="2 3">IMCC26285</strain>
    </source>
</reference>
<feature type="transmembrane region" description="Helical" evidence="1">
    <location>
        <begin position="88"/>
        <end position="109"/>
    </location>
</feature>
<dbReference type="RefSeq" id="WP_160353681.1">
    <property type="nucleotide sequence ID" value="NZ_SDWJ01000002.1"/>
</dbReference>
<evidence type="ECO:0000313" key="2">
    <source>
        <dbReference type="EMBL" id="MVZ97684.1"/>
    </source>
</evidence>
<feature type="transmembrane region" description="Helical" evidence="1">
    <location>
        <begin position="175"/>
        <end position="199"/>
    </location>
</feature>
<feature type="binding site" evidence="1">
    <location>
        <position position="127"/>
    </location>
    <ligand>
        <name>Fe cation</name>
        <dbReference type="ChEBI" id="CHEBI:24875"/>
    </ligand>
</feature>
<name>A0A6I4M0E7_9SPHN</name>
<feature type="binding site" evidence="1">
    <location>
        <position position="238"/>
    </location>
    <ligand>
        <name>Fe cation</name>
        <dbReference type="ChEBI" id="CHEBI:24875"/>
    </ligand>
</feature>
<keyword evidence="1" id="KW-0560">Oxidoreductase</keyword>
<keyword evidence="1" id="KW-1003">Cell membrane</keyword>
<dbReference type="InterPro" id="IPR022270">
    <property type="entry name" value="Blh_diox"/>
</dbReference>
<keyword evidence="3" id="KW-1185">Reference proteome</keyword>
<keyword evidence="1" id="KW-0479">Metal-binding</keyword>
<feature type="binding site" evidence="1">
    <location>
        <position position="71"/>
    </location>
    <ligand>
        <name>Fe cation</name>
        <dbReference type="ChEBI" id="CHEBI:24875"/>
    </ligand>
</feature>
<dbReference type="EMBL" id="SDWJ01000002">
    <property type="protein sequence ID" value="MVZ97684.1"/>
    <property type="molecule type" value="Genomic_DNA"/>
</dbReference>
<accession>A0A6I4M0E7</accession>
<evidence type="ECO:0000256" key="1">
    <source>
        <dbReference type="HAMAP-Rule" id="MF_02093"/>
    </source>
</evidence>
<dbReference type="EC" id="1.13.11.63" evidence="1"/>
<comment type="function">
    <text evidence="1">Catalyzes the cleavage of beta-carotene at its central double bond (15,15') to yield two molecules of all-trans-retinal.</text>
</comment>
<comment type="cofactor">
    <cofactor evidence="1">
        <name>Fe(2+)</name>
        <dbReference type="ChEBI" id="CHEBI:29033"/>
    </cofactor>
</comment>
<dbReference type="GO" id="GO:0016121">
    <property type="term" value="P:carotene catabolic process"/>
    <property type="evidence" value="ECO:0007669"/>
    <property type="project" value="UniProtKB-UniRule"/>
</dbReference>
<feature type="transmembrane region" description="Helical" evidence="1">
    <location>
        <begin position="29"/>
        <end position="51"/>
    </location>
</feature>
<comment type="catalytic activity">
    <reaction evidence="1">
        <text>all-trans-beta-carotene + O2 = 2 all-trans-retinal</text>
        <dbReference type="Rhea" id="RHEA:32887"/>
        <dbReference type="ChEBI" id="CHEBI:15379"/>
        <dbReference type="ChEBI" id="CHEBI:17579"/>
        <dbReference type="ChEBI" id="CHEBI:17898"/>
        <dbReference type="EC" id="1.13.11.63"/>
    </reaction>
</comment>
<gene>
    <name evidence="2" type="ORF">EUU23_08195</name>
</gene>
<keyword evidence="1" id="KW-0472">Membrane</keyword>
<dbReference type="OrthoDB" id="7470281at2"/>
<dbReference type="AlphaFoldDB" id="A0A6I4M0E7"/>
<keyword evidence="1" id="KW-0812">Transmembrane</keyword>
<dbReference type="HAMAP" id="MF_02093">
    <property type="entry name" value="Beta_carotene_diox"/>
    <property type="match status" value="1"/>
</dbReference>
<organism evidence="2 3">
    <name type="scientific">Sphingorhabdus profundilacus</name>
    <dbReference type="NCBI Taxonomy" id="2509718"/>
    <lineage>
        <taxon>Bacteria</taxon>
        <taxon>Pseudomonadati</taxon>
        <taxon>Pseudomonadota</taxon>
        <taxon>Alphaproteobacteria</taxon>
        <taxon>Sphingomonadales</taxon>
        <taxon>Sphingomonadaceae</taxon>
        <taxon>Sphingorhabdus</taxon>
    </lineage>
</organism>
<keyword evidence="1" id="KW-0223">Dioxygenase</keyword>
<feature type="binding site" evidence="1">
    <location>
        <position position="234"/>
    </location>
    <ligand>
        <name>Fe cation</name>
        <dbReference type="ChEBI" id="CHEBI:24875"/>
    </ligand>
</feature>
<dbReference type="Proteomes" id="UP000471147">
    <property type="component" value="Unassembled WGS sequence"/>
</dbReference>
<dbReference type="Pfam" id="PF15461">
    <property type="entry name" value="BCD"/>
    <property type="match status" value="1"/>
</dbReference>
<dbReference type="GO" id="GO:0003834">
    <property type="term" value="F:beta-carotene 15,15'-dioxygenase activity"/>
    <property type="evidence" value="ECO:0007669"/>
    <property type="project" value="UniProtKB-EC"/>
</dbReference>
<keyword evidence="1" id="KW-1133">Transmembrane helix</keyword>
<feature type="transmembrane region" description="Helical" evidence="1">
    <location>
        <begin position="284"/>
        <end position="303"/>
    </location>
</feature>
<feature type="transmembrane region" description="Helical" evidence="1">
    <location>
        <begin position="139"/>
        <end position="155"/>
    </location>
</feature>
<comment type="caution">
    <text evidence="2">The sequence shown here is derived from an EMBL/GenBank/DDBJ whole genome shotgun (WGS) entry which is preliminary data.</text>
</comment>
<evidence type="ECO:0000313" key="3">
    <source>
        <dbReference type="Proteomes" id="UP000471147"/>
    </source>
</evidence>
<dbReference type="GO" id="GO:0005886">
    <property type="term" value="C:plasma membrane"/>
    <property type="evidence" value="ECO:0007669"/>
    <property type="project" value="UniProtKB-SubCell"/>
</dbReference>
<dbReference type="NCBIfam" id="TIGR03753">
    <property type="entry name" value="blh_monoox"/>
    <property type="match status" value="1"/>
</dbReference>
<comment type="similarity">
    <text evidence="1">Belongs to the Brp/Blh beta-carotene diooxygenase family.</text>
</comment>
<dbReference type="GO" id="GO:0005506">
    <property type="term" value="F:iron ion binding"/>
    <property type="evidence" value="ECO:0007669"/>
    <property type="project" value="UniProtKB-UniRule"/>
</dbReference>
<comment type="subcellular location">
    <subcellularLocation>
        <location evidence="1">Cell membrane</location>
        <topology evidence="1">Multi-pass membrane protein</topology>
    </subcellularLocation>
</comment>
<feature type="transmembrane region" description="Helical" evidence="1">
    <location>
        <begin position="211"/>
        <end position="235"/>
    </location>
</feature>
<protein>
    <recommendedName>
        <fullName evidence="1">Probable beta-carotene 15,15'-dioxygenase</fullName>
        <ecNumber evidence="1">1.13.11.63</ecNumber>
    </recommendedName>
</protein>